<accession>A0A5R9EZK7</accession>
<dbReference type="EMBL" id="SWLG01000008">
    <property type="protein sequence ID" value="TLS36772.1"/>
    <property type="molecule type" value="Genomic_DNA"/>
</dbReference>
<protein>
    <submittedName>
        <fullName evidence="1">STAS/SEC14 domain-containing protein</fullName>
    </submittedName>
</protein>
<dbReference type="SUPFAM" id="SSF52091">
    <property type="entry name" value="SpoIIaa-like"/>
    <property type="match status" value="1"/>
</dbReference>
<dbReference type="OrthoDB" id="2389786at2"/>
<keyword evidence="2" id="KW-1185">Reference proteome</keyword>
<evidence type="ECO:0000313" key="1">
    <source>
        <dbReference type="EMBL" id="TLS36772.1"/>
    </source>
</evidence>
<dbReference type="AlphaFoldDB" id="A0A5R9EZK7"/>
<sequence>MIFLLPSRNKSTIAIEVSRSVTEEDSKFVENIVEERFGKNDPINALVIINELDGTSLSGMLKGIKFDIDHYDQSNKFAVVADKKWLEMSAKLSDLLPNIEVESFEPNELELAWGWLESK</sequence>
<dbReference type="InterPro" id="IPR038396">
    <property type="entry name" value="SpoIIAA-like_sf"/>
</dbReference>
<dbReference type="RefSeq" id="WP_138126931.1">
    <property type="nucleotide sequence ID" value="NZ_SWLG01000008.1"/>
</dbReference>
<dbReference type="InterPro" id="IPR036513">
    <property type="entry name" value="STAS_dom_sf"/>
</dbReference>
<evidence type="ECO:0000313" key="2">
    <source>
        <dbReference type="Proteomes" id="UP000308230"/>
    </source>
</evidence>
<dbReference type="Gene3D" id="3.40.50.10600">
    <property type="entry name" value="SpoIIaa-like domains"/>
    <property type="match status" value="1"/>
</dbReference>
<comment type="caution">
    <text evidence="1">The sequence shown here is derived from an EMBL/GenBank/DDBJ whole genome shotgun (WGS) entry which is preliminary data.</text>
</comment>
<dbReference type="InterPro" id="IPR021866">
    <property type="entry name" value="SpoIIAA-like"/>
</dbReference>
<dbReference type="Pfam" id="PF11964">
    <property type="entry name" value="SpoIIAA-like"/>
    <property type="match status" value="1"/>
</dbReference>
<proteinExistence type="predicted"/>
<name>A0A5R9EZK7_9BACL</name>
<dbReference type="Proteomes" id="UP000308230">
    <property type="component" value="Unassembled WGS sequence"/>
</dbReference>
<organism evidence="1 2">
    <name type="scientific">Exobacillus caeni</name>
    <dbReference type="NCBI Taxonomy" id="2574798"/>
    <lineage>
        <taxon>Bacteria</taxon>
        <taxon>Bacillati</taxon>
        <taxon>Bacillota</taxon>
        <taxon>Bacilli</taxon>
        <taxon>Bacillales</taxon>
        <taxon>Guptibacillaceae</taxon>
        <taxon>Exobacillus</taxon>
    </lineage>
</organism>
<gene>
    <name evidence="1" type="ORF">FCL54_12480</name>
</gene>
<reference evidence="1 2" key="1">
    <citation type="submission" date="2019-04" db="EMBL/GenBank/DDBJ databases">
        <title>Bacillus caeni sp. nov., a bacterium isolated from mangrove sediment.</title>
        <authorList>
            <person name="Huang H."/>
            <person name="Mo K."/>
            <person name="Hu Y."/>
        </authorList>
    </citation>
    <scope>NUCLEOTIDE SEQUENCE [LARGE SCALE GENOMIC DNA]</scope>
    <source>
        <strain evidence="1 2">HB172195</strain>
    </source>
</reference>